<name>A0A101S1U4_9ACTN</name>
<dbReference type="InterPro" id="IPR012337">
    <property type="entry name" value="RNaseH-like_sf"/>
</dbReference>
<dbReference type="InterPro" id="IPR047655">
    <property type="entry name" value="Transpos_IS630-like"/>
</dbReference>
<evidence type="ECO:0000313" key="2">
    <source>
        <dbReference type="EMBL" id="KUN65740.1"/>
    </source>
</evidence>
<dbReference type="GO" id="GO:0003676">
    <property type="term" value="F:nucleic acid binding"/>
    <property type="evidence" value="ECO:0007669"/>
    <property type="project" value="InterPro"/>
</dbReference>
<protein>
    <submittedName>
        <fullName evidence="2">Transposase</fullName>
    </submittedName>
</protein>
<dbReference type="InterPro" id="IPR009057">
    <property type="entry name" value="Homeodomain-like_sf"/>
</dbReference>
<sequence length="383" mass="43489">MTFVPTAGGVVAEPVRVRRLTDQEGQRLQQIVRRGSTSSVRYRRAMMLLASAGGNRVPVIAQLVQADEDTVREVIHRFNEIGLDCLDPRWAGGRPRLLKPDDEDFVVQTATTRPTTLGQPFTRWSIRKLAAYLRRVHGRVIRIGREALRCLLLRRGITFQRTKTWKESPDPERDTKLDRIEHVLGRFPDRVFAFDEFGPLGIRPTAGSCWAKQGKPNRLPATYRRTHGVTYFHGCYSVGDDRLWGVNRRRKGTANSLAALKSIRVARPDGAPIYIILDNLSAHTGADIRRWAEKNKVELCFTPTYASWANPIEAHFGPLRQFTLANSNHRSHPAQTRALHGYLRWRNANARHPDVLAAQRKERARIRSEKGIRWGGRPLPAAA</sequence>
<dbReference type="InterPro" id="IPR038717">
    <property type="entry name" value="Tc1-like_DDE_dom"/>
</dbReference>
<evidence type="ECO:0000259" key="1">
    <source>
        <dbReference type="Pfam" id="PF13358"/>
    </source>
</evidence>
<comment type="caution">
    <text evidence="2">The sequence shown here is derived from an EMBL/GenBank/DDBJ whole genome shotgun (WGS) entry which is preliminary data.</text>
</comment>
<dbReference type="Gene3D" id="3.30.420.10">
    <property type="entry name" value="Ribonuclease H-like superfamily/Ribonuclease H"/>
    <property type="match status" value="1"/>
</dbReference>
<dbReference type="InterPro" id="IPR036397">
    <property type="entry name" value="RNaseH_sf"/>
</dbReference>
<dbReference type="NCBIfam" id="NF033545">
    <property type="entry name" value="transpos_IS630"/>
    <property type="match status" value="1"/>
</dbReference>
<dbReference type="AlphaFoldDB" id="A0A101S1U4"/>
<evidence type="ECO:0000313" key="3">
    <source>
        <dbReference type="Proteomes" id="UP000053669"/>
    </source>
</evidence>
<reference evidence="2 3" key="1">
    <citation type="submission" date="2015-10" db="EMBL/GenBank/DDBJ databases">
        <title>Draft genome sequence of Streptomyces canus DSM 40017, type strain for the species Streptomyces canus.</title>
        <authorList>
            <person name="Ruckert C."/>
            <person name="Winkler A."/>
            <person name="Kalinowski J."/>
            <person name="Kampfer P."/>
            <person name="Glaeser S."/>
        </authorList>
    </citation>
    <scope>NUCLEOTIDE SEQUENCE [LARGE SCALE GENOMIC DNA]</scope>
    <source>
        <strain evidence="2 3">DSM 40017</strain>
    </source>
</reference>
<dbReference type="EMBL" id="LMWU01000026">
    <property type="protein sequence ID" value="KUN65740.1"/>
    <property type="molecule type" value="Genomic_DNA"/>
</dbReference>
<dbReference type="Proteomes" id="UP000053669">
    <property type="component" value="Unassembled WGS sequence"/>
</dbReference>
<gene>
    <name evidence="2" type="ORF">AQJ46_26985</name>
</gene>
<proteinExistence type="predicted"/>
<feature type="domain" description="Tc1-like transposase DDE" evidence="1">
    <location>
        <begin position="192"/>
        <end position="329"/>
    </location>
</feature>
<organism evidence="2 3">
    <name type="scientific">Streptomyces canus</name>
    <dbReference type="NCBI Taxonomy" id="58343"/>
    <lineage>
        <taxon>Bacteria</taxon>
        <taxon>Bacillati</taxon>
        <taxon>Actinomycetota</taxon>
        <taxon>Actinomycetes</taxon>
        <taxon>Kitasatosporales</taxon>
        <taxon>Streptomycetaceae</taxon>
        <taxon>Streptomyces</taxon>
        <taxon>Streptomyces aurantiacus group</taxon>
    </lineage>
</organism>
<dbReference type="Pfam" id="PF13551">
    <property type="entry name" value="HTH_29"/>
    <property type="match status" value="1"/>
</dbReference>
<dbReference type="SUPFAM" id="SSF53098">
    <property type="entry name" value="Ribonuclease H-like"/>
    <property type="match status" value="1"/>
</dbReference>
<accession>A0A101S1U4</accession>
<dbReference type="Pfam" id="PF13358">
    <property type="entry name" value="DDE_3"/>
    <property type="match status" value="1"/>
</dbReference>
<dbReference type="SUPFAM" id="SSF46689">
    <property type="entry name" value="Homeodomain-like"/>
    <property type="match status" value="1"/>
</dbReference>
<dbReference type="STRING" id="58343.AQJ46_26985"/>